<dbReference type="EMBL" id="JACOFT010000001">
    <property type="protein sequence ID" value="MBC3809959.1"/>
    <property type="molecule type" value="Genomic_DNA"/>
</dbReference>
<protein>
    <recommendedName>
        <fullName evidence="3">Transposase</fullName>
    </recommendedName>
</protein>
<evidence type="ECO:0000313" key="1">
    <source>
        <dbReference type="EMBL" id="MBC3809959.1"/>
    </source>
</evidence>
<proteinExistence type="predicted"/>
<gene>
    <name evidence="1" type="ORF">H8K26_00770</name>
</gene>
<reference evidence="1 2" key="1">
    <citation type="submission" date="2020-08" db="EMBL/GenBank/DDBJ databases">
        <title>Novel species isolated from subtropical streams in China.</title>
        <authorList>
            <person name="Lu H."/>
        </authorList>
    </citation>
    <scope>NUCLEOTIDE SEQUENCE [LARGE SCALE GENOMIC DNA]</scope>
    <source>
        <strain evidence="1 2">CCTCC AB 2015119</strain>
    </source>
</reference>
<evidence type="ECO:0000313" key="2">
    <source>
        <dbReference type="Proteomes" id="UP000637632"/>
    </source>
</evidence>
<dbReference type="RefSeq" id="WP_190476632.1">
    <property type="nucleotide sequence ID" value="NZ_JACOFT010000001.1"/>
</dbReference>
<evidence type="ECO:0008006" key="3">
    <source>
        <dbReference type="Google" id="ProtNLM"/>
    </source>
</evidence>
<comment type="caution">
    <text evidence="1">The sequence shown here is derived from an EMBL/GenBank/DDBJ whole genome shotgun (WGS) entry which is preliminary data.</text>
</comment>
<sequence>MHKHIINASPEPTTNTIVTIGIDFHRHAIQLYLNIALRWLVNRAACLS</sequence>
<name>A0ABR6XAK0_9BURK</name>
<organism evidence="1 2">
    <name type="scientific">Undibacterium aquatile</name>
    <dbReference type="NCBI Taxonomy" id="1537398"/>
    <lineage>
        <taxon>Bacteria</taxon>
        <taxon>Pseudomonadati</taxon>
        <taxon>Pseudomonadota</taxon>
        <taxon>Betaproteobacteria</taxon>
        <taxon>Burkholderiales</taxon>
        <taxon>Oxalobacteraceae</taxon>
        <taxon>Undibacterium</taxon>
    </lineage>
</organism>
<accession>A0ABR6XAK0</accession>
<keyword evidence="2" id="KW-1185">Reference proteome</keyword>
<dbReference type="Proteomes" id="UP000637632">
    <property type="component" value="Unassembled WGS sequence"/>
</dbReference>